<gene>
    <name evidence="1" type="ORF">TSOC_004769</name>
</gene>
<reference evidence="1 2" key="1">
    <citation type="journal article" date="2017" name="Mol. Biol. Evol.">
        <title>The 4-celled Tetrabaena socialis nuclear genome reveals the essential components for genetic control of cell number at the origin of multicellularity in the volvocine lineage.</title>
        <authorList>
            <person name="Featherston J."/>
            <person name="Arakaki Y."/>
            <person name="Hanschen E.R."/>
            <person name="Ferris P.J."/>
            <person name="Michod R.E."/>
            <person name="Olson B.J.S.C."/>
            <person name="Nozaki H."/>
            <person name="Durand P.M."/>
        </authorList>
    </citation>
    <scope>NUCLEOTIDE SEQUENCE [LARGE SCALE GENOMIC DNA]</scope>
    <source>
        <strain evidence="1 2">NIES-571</strain>
    </source>
</reference>
<name>A0A2J8A7Y6_9CHLO</name>
<evidence type="ECO:0000313" key="2">
    <source>
        <dbReference type="Proteomes" id="UP000236333"/>
    </source>
</evidence>
<keyword evidence="2" id="KW-1185">Reference proteome</keyword>
<organism evidence="1 2">
    <name type="scientific">Tetrabaena socialis</name>
    <dbReference type="NCBI Taxonomy" id="47790"/>
    <lineage>
        <taxon>Eukaryota</taxon>
        <taxon>Viridiplantae</taxon>
        <taxon>Chlorophyta</taxon>
        <taxon>core chlorophytes</taxon>
        <taxon>Chlorophyceae</taxon>
        <taxon>CS clade</taxon>
        <taxon>Chlamydomonadales</taxon>
        <taxon>Tetrabaenaceae</taxon>
        <taxon>Tetrabaena</taxon>
    </lineage>
</organism>
<dbReference type="EMBL" id="PGGS01000120">
    <property type="protein sequence ID" value="PNH08652.1"/>
    <property type="molecule type" value="Genomic_DNA"/>
</dbReference>
<comment type="caution">
    <text evidence="1">The sequence shown here is derived from an EMBL/GenBank/DDBJ whole genome shotgun (WGS) entry which is preliminary data.</text>
</comment>
<dbReference type="AlphaFoldDB" id="A0A2J8A7Y6"/>
<sequence length="137" mass="14608">MAETMIAEARKTRLSNVRHHADVAAQRLLAHQGHRIFIRSRAAAAAGDSPDSSAKGGPGDAYAVSSITAAAAGKDYAASNATAVSPLSVGDSEEFDERGHRTLAGELALHLSVYRALQESVHAIEKWQLGVHRWQVK</sequence>
<protein>
    <submittedName>
        <fullName evidence="1">Uncharacterized protein</fullName>
    </submittedName>
</protein>
<accession>A0A2J8A7Y6</accession>
<proteinExistence type="predicted"/>
<evidence type="ECO:0000313" key="1">
    <source>
        <dbReference type="EMBL" id="PNH08652.1"/>
    </source>
</evidence>
<feature type="non-terminal residue" evidence="1">
    <location>
        <position position="137"/>
    </location>
</feature>
<dbReference type="Proteomes" id="UP000236333">
    <property type="component" value="Unassembled WGS sequence"/>
</dbReference>